<keyword evidence="2" id="KW-1185">Reference proteome</keyword>
<sequence length="39" mass="4450">MIPGSFLKRRKKSSCSFLGNHRISVQWYDICTKSADAFA</sequence>
<dbReference type="AlphaFoldDB" id="A0A0E2BK94"/>
<evidence type="ECO:0000313" key="1">
    <source>
        <dbReference type="EMBL" id="EKO35786.1"/>
    </source>
</evidence>
<reference evidence="1" key="1">
    <citation type="submission" date="2012-10" db="EMBL/GenBank/DDBJ databases">
        <authorList>
            <person name="Harkins D.M."/>
            <person name="Durkin A.S."/>
            <person name="Brinkac L.M."/>
            <person name="Haft D.H."/>
            <person name="Selengut J.D."/>
            <person name="Sanka R."/>
            <person name="DePew J."/>
            <person name="Purushe J."/>
            <person name="Matthias M.A."/>
            <person name="Vinetz J.M."/>
            <person name="Sutton G.G."/>
            <person name="Nierman W.C."/>
            <person name="Fouts D.E."/>
        </authorList>
    </citation>
    <scope>NUCLEOTIDE SEQUENCE [LARGE SCALE GENOMIC DNA]</scope>
    <source>
        <strain evidence="1">MOR084</strain>
    </source>
</reference>
<accession>A0A0E2BK94</accession>
<gene>
    <name evidence="1" type="ORF">LEP1GSC179_4178</name>
</gene>
<proteinExistence type="predicted"/>
<name>A0A0E2BK94_9LEPT</name>
<dbReference type="Proteomes" id="UP000006329">
    <property type="component" value="Unassembled WGS sequence"/>
</dbReference>
<evidence type="ECO:0000313" key="2">
    <source>
        <dbReference type="Proteomes" id="UP000006329"/>
    </source>
</evidence>
<organism evidence="1 2">
    <name type="scientific">Leptospira santarosai str. MOR084</name>
    <dbReference type="NCBI Taxonomy" id="1049984"/>
    <lineage>
        <taxon>Bacteria</taxon>
        <taxon>Pseudomonadati</taxon>
        <taxon>Spirochaetota</taxon>
        <taxon>Spirochaetia</taxon>
        <taxon>Leptospirales</taxon>
        <taxon>Leptospiraceae</taxon>
        <taxon>Leptospira</taxon>
    </lineage>
</organism>
<comment type="caution">
    <text evidence="1">The sequence shown here is derived from an EMBL/GenBank/DDBJ whole genome shotgun (WGS) entry which is preliminary data.</text>
</comment>
<protein>
    <submittedName>
        <fullName evidence="1">Uncharacterized protein</fullName>
    </submittedName>
</protein>
<dbReference type="EMBL" id="AHON02000003">
    <property type="protein sequence ID" value="EKO35786.1"/>
    <property type="molecule type" value="Genomic_DNA"/>
</dbReference>